<gene>
    <name evidence="2" type="ORF">SORBI_3002G060000</name>
</gene>
<dbReference type="InterPro" id="IPR056592">
    <property type="entry name" value="Beta-prop_At3g26010-like"/>
</dbReference>
<reference evidence="2 3" key="1">
    <citation type="journal article" date="2009" name="Nature">
        <title>The Sorghum bicolor genome and the diversification of grasses.</title>
        <authorList>
            <person name="Paterson A.H."/>
            <person name="Bowers J.E."/>
            <person name="Bruggmann R."/>
            <person name="Dubchak I."/>
            <person name="Grimwood J."/>
            <person name="Gundlach H."/>
            <person name="Haberer G."/>
            <person name="Hellsten U."/>
            <person name="Mitros T."/>
            <person name="Poliakov A."/>
            <person name="Schmutz J."/>
            <person name="Spannagl M."/>
            <person name="Tang H."/>
            <person name="Wang X."/>
            <person name="Wicker T."/>
            <person name="Bharti A.K."/>
            <person name="Chapman J."/>
            <person name="Feltus F.A."/>
            <person name="Gowik U."/>
            <person name="Grigoriev I.V."/>
            <person name="Lyons E."/>
            <person name="Maher C.A."/>
            <person name="Martis M."/>
            <person name="Narechania A."/>
            <person name="Otillar R.P."/>
            <person name="Penning B.W."/>
            <person name="Salamov A.A."/>
            <person name="Wang Y."/>
            <person name="Zhang L."/>
            <person name="Carpita N.C."/>
            <person name="Freeling M."/>
            <person name="Gingle A.R."/>
            <person name="Hash C.T."/>
            <person name="Keller B."/>
            <person name="Klein P."/>
            <person name="Kresovich S."/>
            <person name="McCann M.C."/>
            <person name="Ming R."/>
            <person name="Peterson D.G."/>
            <person name="Mehboob-ur-Rahman"/>
            <person name="Ware D."/>
            <person name="Westhoff P."/>
            <person name="Mayer K.F."/>
            <person name="Messing J."/>
            <person name="Rokhsar D.S."/>
        </authorList>
    </citation>
    <scope>NUCLEOTIDE SEQUENCE [LARGE SCALE GENOMIC DNA]</scope>
    <source>
        <strain evidence="3">cv. BTx623</strain>
    </source>
</reference>
<dbReference type="PANTHER" id="PTHR35546:SF24">
    <property type="entry name" value="F-BOX DOMAIN-CONTAINING PROTEIN"/>
    <property type="match status" value="1"/>
</dbReference>
<dbReference type="Gene3D" id="1.20.1280.50">
    <property type="match status" value="1"/>
</dbReference>
<dbReference type="SUPFAM" id="SSF81383">
    <property type="entry name" value="F-box domain"/>
    <property type="match status" value="1"/>
</dbReference>
<dbReference type="SMART" id="SM00256">
    <property type="entry name" value="FBOX"/>
    <property type="match status" value="1"/>
</dbReference>
<protein>
    <recommendedName>
        <fullName evidence="1">F-box domain-containing protein</fullName>
    </recommendedName>
</protein>
<dbReference type="OrthoDB" id="738899at2759"/>
<feature type="domain" description="F-box" evidence="1">
    <location>
        <begin position="6"/>
        <end position="52"/>
    </location>
</feature>
<proteinExistence type="predicted"/>
<dbReference type="NCBIfam" id="TIGR01640">
    <property type="entry name" value="F_box_assoc_1"/>
    <property type="match status" value="1"/>
</dbReference>
<dbReference type="InterPro" id="IPR036047">
    <property type="entry name" value="F-box-like_dom_sf"/>
</dbReference>
<evidence type="ECO:0000313" key="2">
    <source>
        <dbReference type="EMBL" id="KXG34575.1"/>
    </source>
</evidence>
<dbReference type="InterPro" id="IPR055290">
    <property type="entry name" value="At3g26010-like"/>
</dbReference>
<dbReference type="Gramene" id="KXG34575">
    <property type="protein sequence ID" value="KXG34575"/>
    <property type="gene ID" value="SORBI_3002G060000"/>
</dbReference>
<dbReference type="Pfam" id="PF24750">
    <property type="entry name" value="b-prop_At3g26010-like"/>
    <property type="match status" value="1"/>
</dbReference>
<dbReference type="CDD" id="cd22157">
    <property type="entry name" value="F-box_AtFBW1-like"/>
    <property type="match status" value="1"/>
</dbReference>
<dbReference type="InterPro" id="IPR017451">
    <property type="entry name" value="F-box-assoc_interact_dom"/>
</dbReference>
<dbReference type="PROSITE" id="PS50181">
    <property type="entry name" value="FBOX"/>
    <property type="match status" value="1"/>
</dbReference>
<evidence type="ECO:0000313" key="3">
    <source>
        <dbReference type="Proteomes" id="UP000000768"/>
    </source>
</evidence>
<organism evidence="2 3">
    <name type="scientific">Sorghum bicolor</name>
    <name type="common">Sorghum</name>
    <name type="synonym">Sorghum vulgare</name>
    <dbReference type="NCBI Taxonomy" id="4558"/>
    <lineage>
        <taxon>Eukaryota</taxon>
        <taxon>Viridiplantae</taxon>
        <taxon>Streptophyta</taxon>
        <taxon>Embryophyta</taxon>
        <taxon>Tracheophyta</taxon>
        <taxon>Spermatophyta</taxon>
        <taxon>Magnoliopsida</taxon>
        <taxon>Liliopsida</taxon>
        <taxon>Poales</taxon>
        <taxon>Poaceae</taxon>
        <taxon>PACMAD clade</taxon>
        <taxon>Panicoideae</taxon>
        <taxon>Andropogonodae</taxon>
        <taxon>Andropogoneae</taxon>
        <taxon>Sorghinae</taxon>
        <taxon>Sorghum</taxon>
    </lineage>
</organism>
<dbReference type="OMA" id="ELETIMC"/>
<dbReference type="Proteomes" id="UP000000768">
    <property type="component" value="Chromosome 2"/>
</dbReference>
<sequence>MDDCSAGAVAGLPDDLLVEILSRVPAKSACRFKCVSRTWRDLIADPNHRKKLHHAMQGLFIMTPETMTPETGLYTFGLIDLTAGSSSVPLDDADDPGFSFLTERPGMHNLVFKDSCNGLILFGHQCVELGDIVVCNPTTKQWACVPIFGSPDRFNHTFLAFDPAVSSHFHLVQFQISWEDQMLLGLHAYSSETGTWSHNQIECQEEQGLLAAGWHRHVTISYTDPRCAFVNGFLYLLVWDLDQKRIIVLDVQGKARRMIEVPSMADRGLLSCYLEQSQGCLHFMTTEILDTPEENYKLSIWVLQDYDTQEWVLKNTVSSLEVFGKLTGGHILDFNFSVVDIHQDRNVVFLFHYDSGKLVAYDMDHKEVSVIAAFEKWRTPFGFARYVPCFSGSPALTS</sequence>
<name>A0A1B6Q9H4_SORBI</name>
<dbReference type="eggNOG" id="ENOG502SUZM">
    <property type="taxonomic scope" value="Eukaryota"/>
</dbReference>
<accession>A0A1B6Q9H4</accession>
<keyword evidence="3" id="KW-1185">Reference proteome</keyword>
<dbReference type="InterPro" id="IPR001810">
    <property type="entry name" value="F-box_dom"/>
</dbReference>
<dbReference type="AlphaFoldDB" id="A0A1B6Q9H4"/>
<evidence type="ECO:0000259" key="1">
    <source>
        <dbReference type="PROSITE" id="PS50181"/>
    </source>
</evidence>
<dbReference type="PANTHER" id="PTHR35546">
    <property type="entry name" value="F-BOX PROTEIN INTERACTION DOMAIN PROTEIN-RELATED"/>
    <property type="match status" value="1"/>
</dbReference>
<dbReference type="EMBL" id="CM000761">
    <property type="protein sequence ID" value="KXG34575.1"/>
    <property type="molecule type" value="Genomic_DNA"/>
</dbReference>
<dbReference type="InParanoid" id="A0A1B6Q9H4"/>
<dbReference type="Pfam" id="PF00646">
    <property type="entry name" value="F-box"/>
    <property type="match status" value="1"/>
</dbReference>
<dbReference type="STRING" id="4558.A0A1B6Q9H4"/>
<reference evidence="3" key="2">
    <citation type="journal article" date="2018" name="Plant J.">
        <title>The Sorghum bicolor reference genome: improved assembly, gene annotations, a transcriptome atlas, and signatures of genome organization.</title>
        <authorList>
            <person name="McCormick R.F."/>
            <person name="Truong S.K."/>
            <person name="Sreedasyam A."/>
            <person name="Jenkins J."/>
            <person name="Shu S."/>
            <person name="Sims D."/>
            <person name="Kennedy M."/>
            <person name="Amirebrahimi M."/>
            <person name="Weers B.D."/>
            <person name="McKinley B."/>
            <person name="Mattison A."/>
            <person name="Morishige D.T."/>
            <person name="Grimwood J."/>
            <person name="Schmutz J."/>
            <person name="Mullet J.E."/>
        </authorList>
    </citation>
    <scope>NUCLEOTIDE SEQUENCE [LARGE SCALE GENOMIC DNA]</scope>
    <source>
        <strain evidence="3">cv. BTx623</strain>
    </source>
</reference>